<gene>
    <name evidence="1" type="ORF">MARPO_0075s0009</name>
</gene>
<organism evidence="1 2">
    <name type="scientific">Marchantia polymorpha</name>
    <name type="common">Common liverwort</name>
    <name type="synonym">Marchantia aquatica</name>
    <dbReference type="NCBI Taxonomy" id="3197"/>
    <lineage>
        <taxon>Eukaryota</taxon>
        <taxon>Viridiplantae</taxon>
        <taxon>Streptophyta</taxon>
        <taxon>Embryophyta</taxon>
        <taxon>Marchantiophyta</taxon>
        <taxon>Marchantiopsida</taxon>
        <taxon>Marchantiidae</taxon>
        <taxon>Marchantiales</taxon>
        <taxon>Marchantiaceae</taxon>
        <taxon>Marchantia</taxon>
    </lineage>
</organism>
<dbReference type="Gramene" id="Mp2g02470.1">
    <property type="protein sequence ID" value="Mp2g02470.1.cds"/>
    <property type="gene ID" value="Mp2g02470"/>
</dbReference>
<dbReference type="EMBL" id="KZ772747">
    <property type="protein sequence ID" value="PTQ34881.1"/>
    <property type="molecule type" value="Genomic_DNA"/>
</dbReference>
<name>A0A2R6WM02_MARPO</name>
<sequence length="175" mass="19819">MDVRLIELSFGWLIIRADSEHTRSKKNSTIGTGIIVLAPLNLCTLHLKKTPALKAVLKDYLEDEHRAALSIRRDCTRRSVALPSRCMETDQGACNGLWIGPESQSQTETWSPRQSKKMQRAVGRQVASSYLEDYKNRHLIRQGLWSQSCHRRLSPPRRMSTGVIAGARAQKLLKI</sequence>
<keyword evidence="2" id="KW-1185">Reference proteome</keyword>
<accession>A0A2R6WM02</accession>
<dbReference type="Proteomes" id="UP000244005">
    <property type="component" value="Unassembled WGS sequence"/>
</dbReference>
<proteinExistence type="predicted"/>
<dbReference type="AlphaFoldDB" id="A0A2R6WM02"/>
<evidence type="ECO:0000313" key="2">
    <source>
        <dbReference type="Proteomes" id="UP000244005"/>
    </source>
</evidence>
<reference evidence="2" key="1">
    <citation type="journal article" date="2017" name="Cell">
        <title>Insights into land plant evolution garnered from the Marchantia polymorpha genome.</title>
        <authorList>
            <person name="Bowman J.L."/>
            <person name="Kohchi T."/>
            <person name="Yamato K.T."/>
            <person name="Jenkins J."/>
            <person name="Shu S."/>
            <person name="Ishizaki K."/>
            <person name="Yamaoka S."/>
            <person name="Nishihama R."/>
            <person name="Nakamura Y."/>
            <person name="Berger F."/>
            <person name="Adam C."/>
            <person name="Aki S.S."/>
            <person name="Althoff F."/>
            <person name="Araki T."/>
            <person name="Arteaga-Vazquez M.A."/>
            <person name="Balasubrmanian S."/>
            <person name="Barry K."/>
            <person name="Bauer D."/>
            <person name="Boehm C.R."/>
            <person name="Briginshaw L."/>
            <person name="Caballero-Perez J."/>
            <person name="Catarino B."/>
            <person name="Chen F."/>
            <person name="Chiyoda S."/>
            <person name="Chovatia M."/>
            <person name="Davies K.M."/>
            <person name="Delmans M."/>
            <person name="Demura T."/>
            <person name="Dierschke T."/>
            <person name="Dolan L."/>
            <person name="Dorantes-Acosta A.E."/>
            <person name="Eklund D.M."/>
            <person name="Florent S.N."/>
            <person name="Flores-Sandoval E."/>
            <person name="Fujiyama A."/>
            <person name="Fukuzawa H."/>
            <person name="Galik B."/>
            <person name="Grimanelli D."/>
            <person name="Grimwood J."/>
            <person name="Grossniklaus U."/>
            <person name="Hamada T."/>
            <person name="Haseloff J."/>
            <person name="Hetherington A.J."/>
            <person name="Higo A."/>
            <person name="Hirakawa Y."/>
            <person name="Hundley H.N."/>
            <person name="Ikeda Y."/>
            <person name="Inoue K."/>
            <person name="Inoue S.I."/>
            <person name="Ishida S."/>
            <person name="Jia Q."/>
            <person name="Kakita M."/>
            <person name="Kanazawa T."/>
            <person name="Kawai Y."/>
            <person name="Kawashima T."/>
            <person name="Kennedy M."/>
            <person name="Kinose K."/>
            <person name="Kinoshita T."/>
            <person name="Kohara Y."/>
            <person name="Koide E."/>
            <person name="Komatsu K."/>
            <person name="Kopischke S."/>
            <person name="Kubo M."/>
            <person name="Kyozuka J."/>
            <person name="Lagercrantz U."/>
            <person name="Lin S.S."/>
            <person name="Lindquist E."/>
            <person name="Lipzen A.M."/>
            <person name="Lu C.W."/>
            <person name="De Luna E."/>
            <person name="Martienssen R.A."/>
            <person name="Minamino N."/>
            <person name="Mizutani M."/>
            <person name="Mizutani M."/>
            <person name="Mochizuki N."/>
            <person name="Monte I."/>
            <person name="Mosher R."/>
            <person name="Nagasaki H."/>
            <person name="Nakagami H."/>
            <person name="Naramoto S."/>
            <person name="Nishitani K."/>
            <person name="Ohtani M."/>
            <person name="Okamoto T."/>
            <person name="Okumura M."/>
            <person name="Phillips J."/>
            <person name="Pollak B."/>
            <person name="Reinders A."/>
            <person name="Rovekamp M."/>
            <person name="Sano R."/>
            <person name="Sawa S."/>
            <person name="Schmid M.W."/>
            <person name="Shirakawa M."/>
            <person name="Solano R."/>
            <person name="Spunde A."/>
            <person name="Suetsugu N."/>
            <person name="Sugano S."/>
            <person name="Sugiyama A."/>
            <person name="Sun R."/>
            <person name="Suzuki Y."/>
            <person name="Takenaka M."/>
            <person name="Takezawa D."/>
            <person name="Tomogane H."/>
            <person name="Tsuzuki M."/>
            <person name="Ueda T."/>
            <person name="Umeda M."/>
            <person name="Ward J.M."/>
            <person name="Watanabe Y."/>
            <person name="Yazaki K."/>
            <person name="Yokoyama R."/>
            <person name="Yoshitake Y."/>
            <person name="Yotsui I."/>
            <person name="Zachgo S."/>
            <person name="Schmutz J."/>
        </authorList>
    </citation>
    <scope>NUCLEOTIDE SEQUENCE [LARGE SCALE GENOMIC DNA]</scope>
    <source>
        <strain evidence="2">Tak-1</strain>
    </source>
</reference>
<protein>
    <submittedName>
        <fullName evidence="1">Uncharacterized protein</fullName>
    </submittedName>
</protein>
<evidence type="ECO:0000313" key="1">
    <source>
        <dbReference type="EMBL" id="PTQ34881.1"/>
    </source>
</evidence>